<evidence type="ECO:0000313" key="2">
    <source>
        <dbReference type="Proteomes" id="UP001158050"/>
    </source>
</evidence>
<reference evidence="1 2" key="1">
    <citation type="submission" date="2017-05" db="EMBL/GenBank/DDBJ databases">
        <authorList>
            <person name="Varghese N."/>
            <person name="Submissions S."/>
        </authorList>
    </citation>
    <scope>NUCLEOTIDE SEQUENCE [LARGE SCALE GENOMIC DNA]</scope>
    <source>
        <strain evidence="1 2">DSM 18015</strain>
    </source>
</reference>
<keyword evidence="2" id="KW-1185">Reference proteome</keyword>
<organism evidence="1 2">
    <name type="scientific">Epilithonimonas pallida</name>
    <dbReference type="NCBI Taxonomy" id="373671"/>
    <lineage>
        <taxon>Bacteria</taxon>
        <taxon>Pseudomonadati</taxon>
        <taxon>Bacteroidota</taxon>
        <taxon>Flavobacteriia</taxon>
        <taxon>Flavobacteriales</taxon>
        <taxon>Weeksellaceae</taxon>
        <taxon>Chryseobacterium group</taxon>
        <taxon>Epilithonimonas</taxon>
    </lineage>
</organism>
<evidence type="ECO:0008006" key="3">
    <source>
        <dbReference type="Google" id="ProtNLM"/>
    </source>
</evidence>
<gene>
    <name evidence="1" type="ORF">SAMN05421679_103258</name>
</gene>
<accession>A0ABY1R282</accession>
<name>A0ABY1R282_9FLAO</name>
<evidence type="ECO:0000313" key="1">
    <source>
        <dbReference type="EMBL" id="SMP91753.1"/>
    </source>
</evidence>
<dbReference type="EMBL" id="FXUO01000003">
    <property type="protein sequence ID" value="SMP91753.1"/>
    <property type="molecule type" value="Genomic_DNA"/>
</dbReference>
<sequence length="84" mass="9561">MMTALEKSIYQEITEKLKGAPKSILEQVLGYVDSVLENKTNANFNDLNGQIQEDYANYKSGKSELLDIDDVEKEIKNFISENEN</sequence>
<protein>
    <recommendedName>
        <fullName evidence="3">Addiction module component</fullName>
    </recommendedName>
</protein>
<comment type="caution">
    <text evidence="1">The sequence shown here is derived from an EMBL/GenBank/DDBJ whole genome shotgun (WGS) entry which is preliminary data.</text>
</comment>
<dbReference type="Proteomes" id="UP001158050">
    <property type="component" value="Unassembled WGS sequence"/>
</dbReference>
<proteinExistence type="predicted"/>
<dbReference type="RefSeq" id="WP_283416268.1">
    <property type="nucleotide sequence ID" value="NZ_FXUO01000003.1"/>
</dbReference>